<reference evidence="2 3" key="1">
    <citation type="submission" date="2019-01" db="EMBL/GenBank/DDBJ databases">
        <authorList>
            <person name="Sayadi A."/>
        </authorList>
    </citation>
    <scope>NUCLEOTIDE SEQUENCE [LARGE SCALE GENOMIC DNA]</scope>
</reference>
<dbReference type="EMBL" id="CAACVG010012997">
    <property type="protein sequence ID" value="VEN61134.1"/>
    <property type="molecule type" value="Genomic_DNA"/>
</dbReference>
<sequence>MEASLVRSDKTVAKKRARGTL</sequence>
<dbReference type="AlphaFoldDB" id="A0A653DM81"/>
<gene>
    <name evidence="2" type="ORF">CALMAC_LOCUS18617</name>
</gene>
<dbReference type="Proteomes" id="UP000410492">
    <property type="component" value="Unassembled WGS sequence"/>
</dbReference>
<evidence type="ECO:0000256" key="1">
    <source>
        <dbReference type="SAM" id="MobiDB-lite"/>
    </source>
</evidence>
<organism evidence="2 3">
    <name type="scientific">Callosobruchus maculatus</name>
    <name type="common">Southern cowpea weevil</name>
    <name type="synonym">Pulse bruchid</name>
    <dbReference type="NCBI Taxonomy" id="64391"/>
    <lineage>
        <taxon>Eukaryota</taxon>
        <taxon>Metazoa</taxon>
        <taxon>Ecdysozoa</taxon>
        <taxon>Arthropoda</taxon>
        <taxon>Hexapoda</taxon>
        <taxon>Insecta</taxon>
        <taxon>Pterygota</taxon>
        <taxon>Neoptera</taxon>
        <taxon>Endopterygota</taxon>
        <taxon>Coleoptera</taxon>
        <taxon>Polyphaga</taxon>
        <taxon>Cucujiformia</taxon>
        <taxon>Chrysomeloidea</taxon>
        <taxon>Chrysomelidae</taxon>
        <taxon>Bruchinae</taxon>
        <taxon>Bruchini</taxon>
        <taxon>Callosobruchus</taxon>
    </lineage>
</organism>
<evidence type="ECO:0000313" key="2">
    <source>
        <dbReference type="EMBL" id="VEN61134.1"/>
    </source>
</evidence>
<accession>A0A653DM81</accession>
<name>A0A653DM81_CALMS</name>
<feature type="region of interest" description="Disordered" evidence="1">
    <location>
        <begin position="1"/>
        <end position="21"/>
    </location>
</feature>
<protein>
    <submittedName>
        <fullName evidence="2">Uncharacterized protein</fullName>
    </submittedName>
</protein>
<evidence type="ECO:0000313" key="3">
    <source>
        <dbReference type="Proteomes" id="UP000410492"/>
    </source>
</evidence>
<proteinExistence type="predicted"/>
<keyword evidence="3" id="KW-1185">Reference proteome</keyword>